<evidence type="ECO:0000256" key="5">
    <source>
        <dbReference type="RuleBase" id="RU003792"/>
    </source>
</evidence>
<dbReference type="RefSeq" id="WP_379041751.1">
    <property type="nucleotide sequence ID" value="NZ_JBHSKW010000017.1"/>
</dbReference>
<comment type="subunit">
    <text evidence="4">Homodimer.</text>
</comment>
<dbReference type="PANTHER" id="PTHR11142">
    <property type="entry name" value="PSEUDOURIDYLATE SYNTHASE"/>
    <property type="match status" value="1"/>
</dbReference>
<reference evidence="8" key="1">
    <citation type="journal article" date="2019" name="Int. J. Syst. Evol. Microbiol.">
        <title>The Global Catalogue of Microorganisms (GCM) 10K type strain sequencing project: providing services to taxonomists for standard genome sequencing and annotation.</title>
        <authorList>
            <consortium name="The Broad Institute Genomics Platform"/>
            <consortium name="The Broad Institute Genome Sequencing Center for Infectious Disease"/>
            <person name="Wu L."/>
            <person name="Ma J."/>
        </authorList>
    </citation>
    <scope>NUCLEOTIDE SEQUENCE [LARGE SCALE GENOMIC DNA]</scope>
    <source>
        <strain evidence="8">KCTC 42456</strain>
    </source>
</reference>
<accession>A0ABW5TPT1</accession>
<gene>
    <name evidence="4" type="primary">truA</name>
    <name evidence="7" type="ORF">ACFSSE_04710</name>
</gene>
<keyword evidence="3 4" id="KW-0413">Isomerase</keyword>
<dbReference type="InterPro" id="IPR020103">
    <property type="entry name" value="PsdUridine_synth_cat_dom_sf"/>
</dbReference>
<dbReference type="Proteomes" id="UP001597546">
    <property type="component" value="Unassembled WGS sequence"/>
</dbReference>
<dbReference type="SUPFAM" id="SSF55120">
    <property type="entry name" value="Pseudouridine synthase"/>
    <property type="match status" value="1"/>
</dbReference>
<keyword evidence="8" id="KW-1185">Reference proteome</keyword>
<dbReference type="InterPro" id="IPR020097">
    <property type="entry name" value="PsdUridine_synth_TruA_a/b_dom"/>
</dbReference>
<organism evidence="7 8">
    <name type="scientific">Pedobacter alpinus</name>
    <dbReference type="NCBI Taxonomy" id="1590643"/>
    <lineage>
        <taxon>Bacteria</taxon>
        <taxon>Pseudomonadati</taxon>
        <taxon>Bacteroidota</taxon>
        <taxon>Sphingobacteriia</taxon>
        <taxon>Sphingobacteriales</taxon>
        <taxon>Sphingobacteriaceae</taxon>
        <taxon>Pedobacter</taxon>
    </lineage>
</organism>
<evidence type="ECO:0000256" key="1">
    <source>
        <dbReference type="ARBA" id="ARBA00009375"/>
    </source>
</evidence>
<dbReference type="EC" id="5.4.99.12" evidence="4"/>
<comment type="catalytic activity">
    <reaction evidence="4 5">
        <text>uridine(38/39/40) in tRNA = pseudouridine(38/39/40) in tRNA</text>
        <dbReference type="Rhea" id="RHEA:22376"/>
        <dbReference type="Rhea" id="RHEA-COMP:10085"/>
        <dbReference type="Rhea" id="RHEA-COMP:10087"/>
        <dbReference type="ChEBI" id="CHEBI:65314"/>
        <dbReference type="ChEBI" id="CHEBI:65315"/>
        <dbReference type="EC" id="5.4.99.12"/>
    </reaction>
</comment>
<sequence length="267" mass="30730">MRYFFHIAYKGANYHGWQKNGDVISLQQTIEEKLSQVLKVPTIVNGCGRTDAQVNASQFFFHADIDVGFDTTLMFRLNQILPDDIAVFDVLPMDDLPHARFDAIERQYDYFIHTYKDPFLGTCSSQYLDLDLDFDKLQQATALLLKYNDYRPFCTSPDKNDHTICHVNFASWLVAANGNQLRFQIKANRFLSKMIRIIVGQLLRVGTGKLSVAAFEHYLIAKETPAILYPAHPQGLYLSKVTYPYLNLAPRTEFLGLNFKDVNWEKI</sequence>
<evidence type="ECO:0000256" key="2">
    <source>
        <dbReference type="ARBA" id="ARBA00022694"/>
    </source>
</evidence>
<comment type="caution">
    <text evidence="7">The sequence shown here is derived from an EMBL/GenBank/DDBJ whole genome shotgun (WGS) entry which is preliminary data.</text>
</comment>
<dbReference type="Pfam" id="PF01416">
    <property type="entry name" value="PseudoU_synth_1"/>
    <property type="match status" value="1"/>
</dbReference>
<evidence type="ECO:0000256" key="3">
    <source>
        <dbReference type="ARBA" id="ARBA00023235"/>
    </source>
</evidence>
<keyword evidence="2 4" id="KW-0819">tRNA processing</keyword>
<dbReference type="PIRSF" id="PIRSF001430">
    <property type="entry name" value="tRNA_psdUrid_synth"/>
    <property type="match status" value="1"/>
</dbReference>
<evidence type="ECO:0000259" key="6">
    <source>
        <dbReference type="Pfam" id="PF01416"/>
    </source>
</evidence>
<dbReference type="Gene3D" id="3.30.70.580">
    <property type="entry name" value="Pseudouridine synthase I, catalytic domain, N-terminal subdomain"/>
    <property type="match status" value="1"/>
</dbReference>
<comment type="function">
    <text evidence="4">Formation of pseudouridine at positions 38, 39 and 40 in the anticodon stem and loop of transfer RNAs.</text>
</comment>
<name>A0ABW5TPT1_9SPHI</name>
<dbReference type="InterPro" id="IPR020095">
    <property type="entry name" value="PsdUridine_synth_TruA_C"/>
</dbReference>
<evidence type="ECO:0000256" key="4">
    <source>
        <dbReference type="HAMAP-Rule" id="MF_00171"/>
    </source>
</evidence>
<dbReference type="PANTHER" id="PTHR11142:SF0">
    <property type="entry name" value="TRNA PSEUDOURIDINE SYNTHASE-LIKE 1"/>
    <property type="match status" value="1"/>
</dbReference>
<protein>
    <recommendedName>
        <fullName evidence="4">tRNA pseudouridine synthase A</fullName>
        <ecNumber evidence="4">5.4.99.12</ecNumber>
    </recommendedName>
    <alternativeName>
        <fullName evidence="4">tRNA pseudouridine(38-40) synthase</fullName>
    </alternativeName>
    <alternativeName>
        <fullName evidence="4">tRNA pseudouridylate synthase I</fullName>
    </alternativeName>
    <alternativeName>
        <fullName evidence="4">tRNA-uridine isomerase I</fullName>
    </alternativeName>
</protein>
<comment type="similarity">
    <text evidence="1 4 5">Belongs to the tRNA pseudouridine synthase TruA family.</text>
</comment>
<dbReference type="EMBL" id="JBHULV010000013">
    <property type="protein sequence ID" value="MFD2730997.1"/>
    <property type="molecule type" value="Genomic_DNA"/>
</dbReference>
<dbReference type="GO" id="GO:0160147">
    <property type="term" value="F:tRNA pseudouridine(38-40) synthase activity"/>
    <property type="evidence" value="ECO:0007669"/>
    <property type="project" value="UniProtKB-EC"/>
</dbReference>
<dbReference type="HAMAP" id="MF_00171">
    <property type="entry name" value="TruA"/>
    <property type="match status" value="1"/>
</dbReference>
<feature type="binding site" evidence="4">
    <location>
        <position position="108"/>
    </location>
    <ligand>
        <name>substrate</name>
    </ligand>
</feature>
<dbReference type="InterPro" id="IPR020094">
    <property type="entry name" value="TruA/RsuA/RluB/E/F_N"/>
</dbReference>
<proteinExistence type="inferred from homology"/>
<evidence type="ECO:0000313" key="8">
    <source>
        <dbReference type="Proteomes" id="UP001597546"/>
    </source>
</evidence>
<dbReference type="InterPro" id="IPR001406">
    <property type="entry name" value="PsdUridine_synth_TruA"/>
</dbReference>
<comment type="caution">
    <text evidence="4">Lacks conserved residue(s) required for the propagation of feature annotation.</text>
</comment>
<evidence type="ECO:0000313" key="7">
    <source>
        <dbReference type="EMBL" id="MFD2730997.1"/>
    </source>
</evidence>
<dbReference type="Gene3D" id="3.30.70.660">
    <property type="entry name" value="Pseudouridine synthase I, catalytic domain, C-terminal subdomain"/>
    <property type="match status" value="1"/>
</dbReference>
<feature type="active site" description="Nucleophile" evidence="4">
    <location>
        <position position="51"/>
    </location>
</feature>
<feature type="domain" description="Pseudouridine synthase I TruA alpha/beta" evidence="6">
    <location>
        <begin position="148"/>
        <end position="244"/>
    </location>
</feature>